<proteinExistence type="inferred from homology"/>
<evidence type="ECO:0000256" key="6">
    <source>
        <dbReference type="RuleBase" id="RU000394"/>
    </source>
</evidence>
<dbReference type="InterPro" id="IPR019821">
    <property type="entry name" value="Kinesin_motor_CS"/>
</dbReference>
<comment type="similarity">
    <text evidence="5 6">Belongs to the TRAFAC class myosin-kinesin ATPase superfamily. Kinesin family.</text>
</comment>
<keyword evidence="11" id="KW-1185">Reference proteome</keyword>
<dbReference type="PANTHER" id="PTHR24115:SF1008">
    <property type="entry name" value="KINESIN-LIKE PROTEIN SUBITO"/>
    <property type="match status" value="1"/>
</dbReference>
<dbReference type="AlphaFoldDB" id="A0A2P4ZNA2"/>
<keyword evidence="7" id="KW-0175">Coiled coil</keyword>
<dbReference type="GO" id="GO:0008017">
    <property type="term" value="F:microtubule binding"/>
    <property type="evidence" value="ECO:0007669"/>
    <property type="project" value="InterPro"/>
</dbReference>
<feature type="binding site" evidence="5">
    <location>
        <begin position="105"/>
        <end position="112"/>
    </location>
    <ligand>
        <name>ATP</name>
        <dbReference type="ChEBI" id="CHEBI:30616"/>
    </ligand>
</feature>
<dbReference type="GeneID" id="29983485"/>
<dbReference type="Pfam" id="PF00225">
    <property type="entry name" value="Kinesin"/>
    <property type="match status" value="2"/>
</dbReference>
<keyword evidence="2 5" id="KW-0547">Nucleotide-binding</keyword>
<dbReference type="SMART" id="SM00129">
    <property type="entry name" value="KISc"/>
    <property type="match status" value="1"/>
</dbReference>
<feature type="compositionally biased region" description="Polar residues" evidence="8">
    <location>
        <begin position="198"/>
        <end position="222"/>
    </location>
</feature>
<evidence type="ECO:0000313" key="10">
    <source>
        <dbReference type="EMBL" id="PON25771.1"/>
    </source>
</evidence>
<dbReference type="GO" id="GO:0005871">
    <property type="term" value="C:kinesin complex"/>
    <property type="evidence" value="ECO:0007669"/>
    <property type="project" value="TreeGrafter"/>
</dbReference>
<dbReference type="GO" id="GO:0007018">
    <property type="term" value="P:microtubule-based movement"/>
    <property type="evidence" value="ECO:0007669"/>
    <property type="project" value="InterPro"/>
</dbReference>
<dbReference type="PROSITE" id="PS50067">
    <property type="entry name" value="KINESIN_MOTOR_2"/>
    <property type="match status" value="1"/>
</dbReference>
<dbReference type="SUPFAM" id="SSF52540">
    <property type="entry name" value="P-loop containing nucleoside triphosphate hydrolases"/>
    <property type="match status" value="1"/>
</dbReference>
<name>A0A2P4ZNA2_9HYPO</name>
<evidence type="ECO:0000259" key="9">
    <source>
        <dbReference type="PROSITE" id="PS50067"/>
    </source>
</evidence>
<feature type="domain" description="Kinesin motor" evidence="9">
    <location>
        <begin position="10"/>
        <end position="563"/>
    </location>
</feature>
<dbReference type="GO" id="GO:0005634">
    <property type="term" value="C:nucleus"/>
    <property type="evidence" value="ECO:0007669"/>
    <property type="project" value="TreeGrafter"/>
</dbReference>
<evidence type="ECO:0000256" key="5">
    <source>
        <dbReference type="PROSITE-ProRule" id="PRU00283"/>
    </source>
</evidence>
<dbReference type="PRINTS" id="PR00380">
    <property type="entry name" value="KINESINHEAVY"/>
</dbReference>
<evidence type="ECO:0000256" key="2">
    <source>
        <dbReference type="ARBA" id="ARBA00022741"/>
    </source>
</evidence>
<feature type="region of interest" description="Disordered" evidence="8">
    <location>
        <begin position="194"/>
        <end position="248"/>
    </location>
</feature>
<dbReference type="GO" id="GO:0005524">
    <property type="term" value="F:ATP binding"/>
    <property type="evidence" value="ECO:0007669"/>
    <property type="project" value="UniProtKB-UniRule"/>
</dbReference>
<feature type="coiled-coil region" evidence="7">
    <location>
        <begin position="610"/>
        <end position="637"/>
    </location>
</feature>
<evidence type="ECO:0000313" key="11">
    <source>
        <dbReference type="Proteomes" id="UP000054821"/>
    </source>
</evidence>
<dbReference type="InterPro" id="IPR036961">
    <property type="entry name" value="Kinesin_motor_dom_sf"/>
</dbReference>
<evidence type="ECO:0000256" key="8">
    <source>
        <dbReference type="SAM" id="MobiDB-lite"/>
    </source>
</evidence>
<reference evidence="10 11" key="1">
    <citation type="journal article" date="2016" name="Genome Announc.">
        <title>Draft Whole-Genome Sequence of Trichoderma gamsii T6085, a Promising Biocontrol Agent of Fusarium Head Blight on Wheat.</title>
        <authorList>
            <person name="Baroncelli R."/>
            <person name="Zapparata A."/>
            <person name="Piaggeschi G."/>
            <person name="Sarrocco S."/>
            <person name="Vannacci G."/>
        </authorList>
    </citation>
    <scope>NUCLEOTIDE SEQUENCE [LARGE SCALE GENOMIC DNA]</scope>
    <source>
        <strain evidence="10 11">T6085</strain>
    </source>
</reference>
<protein>
    <recommendedName>
        <fullName evidence="6">Kinesin-like protein</fullName>
    </recommendedName>
</protein>
<dbReference type="PROSITE" id="PS00411">
    <property type="entry name" value="KINESIN_MOTOR_1"/>
    <property type="match status" value="1"/>
</dbReference>
<keyword evidence="3 5" id="KW-0067">ATP-binding</keyword>
<evidence type="ECO:0000256" key="4">
    <source>
        <dbReference type="ARBA" id="ARBA00023175"/>
    </source>
</evidence>
<dbReference type="InterPro" id="IPR027640">
    <property type="entry name" value="Kinesin-like_fam"/>
</dbReference>
<keyword evidence="4 5" id="KW-0505">Motor protein</keyword>
<evidence type="ECO:0000256" key="7">
    <source>
        <dbReference type="SAM" id="Coils"/>
    </source>
</evidence>
<dbReference type="GO" id="GO:0005874">
    <property type="term" value="C:microtubule"/>
    <property type="evidence" value="ECO:0007669"/>
    <property type="project" value="UniProtKB-KW"/>
</dbReference>
<dbReference type="RefSeq" id="XP_018663440.1">
    <property type="nucleotide sequence ID" value="XM_018803402.1"/>
</dbReference>
<feature type="region of interest" description="Disordered" evidence="8">
    <location>
        <begin position="738"/>
        <end position="774"/>
    </location>
</feature>
<dbReference type="InterPro" id="IPR001752">
    <property type="entry name" value="Kinesin_motor_dom"/>
</dbReference>
<comment type="caution">
    <text evidence="10">The sequence shown here is derived from an EMBL/GenBank/DDBJ whole genome shotgun (WGS) entry which is preliminary data.</text>
</comment>
<dbReference type="PANTHER" id="PTHR24115">
    <property type="entry name" value="KINESIN-RELATED"/>
    <property type="match status" value="1"/>
</dbReference>
<sequence length="817" mass="90105">MDPIPRSQHLFEVFLRLRPPHPGGAQSERILDVEQPEVSPHPTHITLNPPPDRRKAVEKFGFTQIFEEDEDQLDVFHCTDTSSLIEGILAPEGGDGTDAVIATLGVTGSGKTHTILGNRHQRGIAQLAIDVIFRSISENMVESAQSPTLDSLQACDASESTLVTATHFLDTMSGDSIQRSTTPMMVRTQPALLFGKPTTPSKAAASAQQMPGSFPDSATASPKSVEPVSETEETLQRKAQQDSSAQQSLGITKSITIANVSPSKRVLDRPFMSLTATSRLKTTAKQDIKNESFGSIGSSSGQRRTLRRHSNFLMSLPSGPDVSDFVVPCDPAAEYVVVVSMYEVHNDRIYDLLTPASKSPSTKELRRRPLLFKPTEHSPDRKVVAGLRKVVCTDVREAILVLETGLQERRVASTGSNNVSSRSHGFFCFEVKKRSYGWRNNSWSGSKLTIVDLAGSERARDAKTQGATLAEAGKINESLMYLGQCLQAQSEANGSSKSNVIPYRQCKLTEILFTNSFASAPTTYNHLPKRNPQRGVMIVTADPLGDFNATSQILRYSALAREVTVPRAPSFSGGMGSNGHGTPRSFGNNGFGSVRSHFSPVSATEERVTMEIAALEIARMSDEIEQLRGEIDIQSEARIAAEAHLLSAEDRMIDIEAAIREECALEFEQRLAIELARFKASMQIEKERHEEHWDRKVDILERSLDSATFDEGFDKENILVENLTQEVERLRRENTILKREMGSRSPSKRKPLEEREDYSMASGGDSTLKPKSDSVLSLNRKLERLKVGDGPRLHANPGSPKKVRRLVARRWEDSDGL</sequence>
<dbReference type="STRING" id="398673.A0A2P4ZNA2"/>
<dbReference type="GO" id="GO:0016887">
    <property type="term" value="F:ATP hydrolysis activity"/>
    <property type="evidence" value="ECO:0007669"/>
    <property type="project" value="TreeGrafter"/>
</dbReference>
<dbReference type="GO" id="GO:0003777">
    <property type="term" value="F:microtubule motor activity"/>
    <property type="evidence" value="ECO:0007669"/>
    <property type="project" value="InterPro"/>
</dbReference>
<keyword evidence="1 6" id="KW-0493">Microtubule</keyword>
<dbReference type="Gene3D" id="3.40.850.10">
    <property type="entry name" value="Kinesin motor domain"/>
    <property type="match status" value="2"/>
</dbReference>
<dbReference type="FunFam" id="3.40.850.10:FF:000091">
    <property type="entry name" value="Kinesin family protein"/>
    <property type="match status" value="1"/>
</dbReference>
<organism evidence="10 11">
    <name type="scientific">Trichoderma gamsii</name>
    <dbReference type="NCBI Taxonomy" id="398673"/>
    <lineage>
        <taxon>Eukaryota</taxon>
        <taxon>Fungi</taxon>
        <taxon>Dikarya</taxon>
        <taxon>Ascomycota</taxon>
        <taxon>Pezizomycotina</taxon>
        <taxon>Sordariomycetes</taxon>
        <taxon>Hypocreomycetidae</taxon>
        <taxon>Hypocreales</taxon>
        <taxon>Hypocreaceae</taxon>
        <taxon>Trichoderma</taxon>
    </lineage>
</organism>
<accession>A0A2P4ZNA2</accession>
<dbReference type="InterPro" id="IPR027417">
    <property type="entry name" value="P-loop_NTPase"/>
</dbReference>
<evidence type="ECO:0000256" key="1">
    <source>
        <dbReference type="ARBA" id="ARBA00022701"/>
    </source>
</evidence>
<dbReference type="Proteomes" id="UP000054821">
    <property type="component" value="Unassembled WGS sequence"/>
</dbReference>
<dbReference type="EMBL" id="JPDN02000016">
    <property type="protein sequence ID" value="PON25771.1"/>
    <property type="molecule type" value="Genomic_DNA"/>
</dbReference>
<evidence type="ECO:0000256" key="3">
    <source>
        <dbReference type="ARBA" id="ARBA00022840"/>
    </source>
</evidence>
<gene>
    <name evidence="10" type="ORF">TGAM01_v205208</name>
</gene>